<comment type="caution">
    <text evidence="2">The sequence shown here is derived from an EMBL/GenBank/DDBJ whole genome shotgun (WGS) entry which is preliminary data.</text>
</comment>
<keyword evidence="1" id="KW-0175">Coiled coil</keyword>
<reference evidence="2 3" key="1">
    <citation type="submission" date="2019-03" db="EMBL/GenBank/DDBJ databases">
        <title>Genomic Encyclopedia of Type Strains, Phase IV (KMG-IV): sequencing the most valuable type-strain genomes for metagenomic binning, comparative biology and taxonomic classification.</title>
        <authorList>
            <person name="Goeker M."/>
        </authorList>
    </citation>
    <scope>NUCLEOTIDE SEQUENCE [LARGE SCALE GENOMIC DNA]</scope>
    <source>
        <strain evidence="2 3">DSM 22958</strain>
    </source>
</reference>
<gene>
    <name evidence="2" type="ORF">EV666_1093</name>
</gene>
<proteinExistence type="predicted"/>
<dbReference type="OrthoDB" id="8432779at2"/>
<protein>
    <submittedName>
        <fullName evidence="2">Uncharacterized protein</fullName>
    </submittedName>
</protein>
<organism evidence="2 3">
    <name type="scientific">Camelimonas lactis</name>
    <dbReference type="NCBI Taxonomy" id="659006"/>
    <lineage>
        <taxon>Bacteria</taxon>
        <taxon>Pseudomonadati</taxon>
        <taxon>Pseudomonadota</taxon>
        <taxon>Alphaproteobacteria</taxon>
        <taxon>Hyphomicrobiales</taxon>
        <taxon>Chelatococcaceae</taxon>
        <taxon>Camelimonas</taxon>
    </lineage>
</organism>
<keyword evidence="3" id="KW-1185">Reference proteome</keyword>
<dbReference type="Proteomes" id="UP000294881">
    <property type="component" value="Unassembled WGS sequence"/>
</dbReference>
<dbReference type="AlphaFoldDB" id="A0A4R2GSD6"/>
<evidence type="ECO:0000313" key="3">
    <source>
        <dbReference type="Proteomes" id="UP000294881"/>
    </source>
</evidence>
<name>A0A4R2GSD6_9HYPH</name>
<evidence type="ECO:0000313" key="2">
    <source>
        <dbReference type="EMBL" id="TCO12358.1"/>
    </source>
</evidence>
<dbReference type="RefSeq" id="WP_132007371.1">
    <property type="nucleotide sequence ID" value="NZ_JBHUNN010000002.1"/>
</dbReference>
<feature type="coiled-coil region" evidence="1">
    <location>
        <begin position="14"/>
        <end position="48"/>
    </location>
</feature>
<accession>A0A4R2GSD6</accession>
<dbReference type="EMBL" id="SLWL01000009">
    <property type="protein sequence ID" value="TCO12358.1"/>
    <property type="molecule type" value="Genomic_DNA"/>
</dbReference>
<evidence type="ECO:0000256" key="1">
    <source>
        <dbReference type="SAM" id="Coils"/>
    </source>
</evidence>
<sequence length="309" mass="33402">MGLTKKVADLLGLAKKSTSTAAELQSALESAKADAEATQADLESAEAAYLASLTDLDEAASARADDARSAARRSADRAVALVELIESRLADAIAREAQAAKRAAYDAAKAASAKASADLVRIYPKAAIQIRDVLLAVAQAEVDVQAANEDLPEGAERLHGPETQLILAPGYEREDISSEEIELWCVDGDRSRVLPDDQQKKVRRIEGNRALYAWPGGDPNLNVTLRKFRKEVYYPHRSPDRAKSPLAVTVLPDLNTHAPDIWNSNGTSGSYALATMKSLIRKGGEYVKPAEKERELQTDLIPLLDDFGI</sequence>